<dbReference type="EMBL" id="WUEK01000013">
    <property type="protein sequence ID" value="MXG91524.1"/>
    <property type="molecule type" value="Genomic_DNA"/>
</dbReference>
<dbReference type="PANTHER" id="PTHR35908:SF1">
    <property type="entry name" value="CONSERVED PROTEIN"/>
    <property type="match status" value="1"/>
</dbReference>
<reference evidence="2 3" key="1">
    <citation type="submission" date="2019-12" db="EMBL/GenBank/DDBJ databases">
        <authorList>
            <person name="Kun Z."/>
        </authorList>
    </citation>
    <scope>NUCLEOTIDE SEQUENCE [LARGE SCALE GENOMIC DNA]</scope>
    <source>
        <strain evidence="2 3">YIM 123512</strain>
    </source>
</reference>
<evidence type="ECO:0000259" key="1">
    <source>
        <dbReference type="Pfam" id="PF18029"/>
    </source>
</evidence>
<dbReference type="PANTHER" id="PTHR35908">
    <property type="entry name" value="HYPOTHETICAL FUSION PROTEIN"/>
    <property type="match status" value="1"/>
</dbReference>
<organism evidence="2 3">
    <name type="scientific">Nocardioides flavescens</name>
    <dbReference type="NCBI Taxonomy" id="2691959"/>
    <lineage>
        <taxon>Bacteria</taxon>
        <taxon>Bacillati</taxon>
        <taxon>Actinomycetota</taxon>
        <taxon>Actinomycetes</taxon>
        <taxon>Propionibacteriales</taxon>
        <taxon>Nocardioidaceae</taxon>
        <taxon>Nocardioides</taxon>
    </lineage>
</organism>
<feature type="domain" description="Glyoxalase-like" evidence="1">
    <location>
        <begin position="16"/>
        <end position="110"/>
    </location>
</feature>
<keyword evidence="3" id="KW-1185">Reference proteome</keyword>
<evidence type="ECO:0000313" key="2">
    <source>
        <dbReference type="EMBL" id="MXG91524.1"/>
    </source>
</evidence>
<accession>A0A6L7F397</accession>
<protein>
    <submittedName>
        <fullName evidence="2">VOC family protein</fullName>
    </submittedName>
</protein>
<dbReference type="AlphaFoldDB" id="A0A6L7F397"/>
<sequence length="249" mass="26704">MHPTWLTAFLDLPADVHGVGTAFWAEVTGWTPSAPRGAAGEFATLEPDAAEAVLKVQRTGAAEPAVHLDLHVADPDAAAQTAVRLGATVSADQGDYWVLASPAGLAFCLVAHAAGDRPAPRTWPGGRTSLVDQVSIDVAPSRYVEEFEFWAGLTGWTRRDPVPETEFARLTPDASFGLQLLVQRLDDEQPVASAHLDLSTDDRDAEVADHAAAGAEVLARHDEWTVLRDPAGLRYCVTDRSPRRAGVER</sequence>
<gene>
    <name evidence="2" type="ORF">GRQ65_18415</name>
</gene>
<dbReference type="CDD" id="cd06587">
    <property type="entry name" value="VOC"/>
    <property type="match status" value="1"/>
</dbReference>
<dbReference type="SUPFAM" id="SSF54593">
    <property type="entry name" value="Glyoxalase/Bleomycin resistance protein/Dihydroxybiphenyl dioxygenase"/>
    <property type="match status" value="2"/>
</dbReference>
<dbReference type="InterPro" id="IPR029068">
    <property type="entry name" value="Glyas_Bleomycin-R_OHBP_Dase"/>
</dbReference>
<name>A0A6L7F397_9ACTN</name>
<dbReference type="Gene3D" id="3.10.180.10">
    <property type="entry name" value="2,3-Dihydroxybiphenyl 1,2-Dioxygenase, domain 1"/>
    <property type="match status" value="2"/>
</dbReference>
<evidence type="ECO:0000313" key="3">
    <source>
        <dbReference type="Proteomes" id="UP000473325"/>
    </source>
</evidence>
<dbReference type="Proteomes" id="UP000473325">
    <property type="component" value="Unassembled WGS sequence"/>
</dbReference>
<dbReference type="InterPro" id="IPR041581">
    <property type="entry name" value="Glyoxalase_6"/>
</dbReference>
<feature type="domain" description="Glyoxalase-like" evidence="1">
    <location>
        <begin position="143"/>
        <end position="238"/>
    </location>
</feature>
<proteinExistence type="predicted"/>
<dbReference type="Pfam" id="PF18029">
    <property type="entry name" value="Glyoxalase_6"/>
    <property type="match status" value="2"/>
</dbReference>
<comment type="caution">
    <text evidence="2">The sequence shown here is derived from an EMBL/GenBank/DDBJ whole genome shotgun (WGS) entry which is preliminary data.</text>
</comment>